<evidence type="ECO:0000313" key="10">
    <source>
        <dbReference type="Proteomes" id="UP000886819"/>
    </source>
</evidence>
<dbReference type="Pfam" id="PF00528">
    <property type="entry name" value="BPD_transp_1"/>
    <property type="match status" value="1"/>
</dbReference>
<organism evidence="9 10">
    <name type="scientific">Candidatus Avichristensenella intestinipullorum</name>
    <dbReference type="NCBI Taxonomy" id="2840693"/>
    <lineage>
        <taxon>Bacteria</taxon>
        <taxon>Bacillati</taxon>
        <taxon>Bacillota</taxon>
        <taxon>Clostridia</taxon>
        <taxon>Candidatus Avichristensenella</taxon>
    </lineage>
</organism>
<feature type="domain" description="ABC transmembrane type-1" evidence="8">
    <location>
        <begin position="87"/>
        <end position="300"/>
    </location>
</feature>
<dbReference type="PROSITE" id="PS50928">
    <property type="entry name" value="ABC_TM1"/>
    <property type="match status" value="1"/>
</dbReference>
<feature type="transmembrane region" description="Helical" evidence="7">
    <location>
        <begin position="282"/>
        <end position="301"/>
    </location>
</feature>
<evidence type="ECO:0000259" key="8">
    <source>
        <dbReference type="PROSITE" id="PS50928"/>
    </source>
</evidence>
<evidence type="ECO:0000256" key="6">
    <source>
        <dbReference type="ARBA" id="ARBA00023136"/>
    </source>
</evidence>
<feature type="transmembrane region" description="Helical" evidence="7">
    <location>
        <begin position="91"/>
        <end position="112"/>
    </location>
</feature>
<evidence type="ECO:0000256" key="3">
    <source>
        <dbReference type="ARBA" id="ARBA00022475"/>
    </source>
</evidence>
<protein>
    <submittedName>
        <fullName evidence="9">Sugar ABC transporter permease</fullName>
    </submittedName>
</protein>
<comment type="similarity">
    <text evidence="7">Belongs to the binding-protein-dependent transport system permease family.</text>
</comment>
<gene>
    <name evidence="9" type="ORF">IAA66_09520</name>
</gene>
<comment type="caution">
    <text evidence="9">The sequence shown here is derived from an EMBL/GenBank/DDBJ whole genome shotgun (WGS) entry which is preliminary data.</text>
</comment>
<keyword evidence="4 7" id="KW-0812">Transmembrane</keyword>
<evidence type="ECO:0000256" key="2">
    <source>
        <dbReference type="ARBA" id="ARBA00022448"/>
    </source>
</evidence>
<evidence type="ECO:0000256" key="1">
    <source>
        <dbReference type="ARBA" id="ARBA00004651"/>
    </source>
</evidence>
<proteinExistence type="inferred from homology"/>
<dbReference type="SUPFAM" id="SSF161098">
    <property type="entry name" value="MetI-like"/>
    <property type="match status" value="1"/>
</dbReference>
<keyword evidence="6 7" id="KW-0472">Membrane</keyword>
<comment type="subcellular location">
    <subcellularLocation>
        <location evidence="1 7">Cell membrane</location>
        <topology evidence="1 7">Multi-pass membrane protein</topology>
    </subcellularLocation>
</comment>
<evidence type="ECO:0000256" key="5">
    <source>
        <dbReference type="ARBA" id="ARBA00022989"/>
    </source>
</evidence>
<dbReference type="InterPro" id="IPR051393">
    <property type="entry name" value="ABC_transporter_permease"/>
</dbReference>
<feature type="non-terminal residue" evidence="9">
    <location>
        <position position="304"/>
    </location>
</feature>
<accession>A0A9D0YXL4</accession>
<reference evidence="9" key="2">
    <citation type="journal article" date="2021" name="PeerJ">
        <title>Extensive microbial diversity within the chicken gut microbiome revealed by metagenomics and culture.</title>
        <authorList>
            <person name="Gilroy R."/>
            <person name="Ravi A."/>
            <person name="Getino M."/>
            <person name="Pursley I."/>
            <person name="Horton D.L."/>
            <person name="Alikhan N.F."/>
            <person name="Baker D."/>
            <person name="Gharbi K."/>
            <person name="Hall N."/>
            <person name="Watson M."/>
            <person name="Adriaenssens E.M."/>
            <person name="Foster-Nyarko E."/>
            <person name="Jarju S."/>
            <person name="Secka A."/>
            <person name="Antonio M."/>
            <person name="Oren A."/>
            <person name="Chaudhuri R.R."/>
            <person name="La Ragione R."/>
            <person name="Hildebrand F."/>
            <person name="Pallen M.J."/>
        </authorList>
    </citation>
    <scope>NUCLEOTIDE SEQUENCE</scope>
    <source>
        <strain evidence="9">ChiHile30-977</strain>
    </source>
</reference>
<feature type="transmembrane region" description="Helical" evidence="7">
    <location>
        <begin position="165"/>
        <end position="184"/>
    </location>
</feature>
<feature type="transmembrane region" description="Helical" evidence="7">
    <location>
        <begin position="24"/>
        <end position="45"/>
    </location>
</feature>
<dbReference type="PANTHER" id="PTHR30193:SF37">
    <property type="entry name" value="INNER MEMBRANE ABC TRANSPORTER PERMEASE PROTEIN YCJO"/>
    <property type="match status" value="1"/>
</dbReference>
<name>A0A9D0YXL4_9FIRM</name>
<feature type="transmembrane region" description="Helical" evidence="7">
    <location>
        <begin position="220"/>
        <end position="241"/>
    </location>
</feature>
<dbReference type="Proteomes" id="UP000886819">
    <property type="component" value="Unassembled WGS sequence"/>
</dbReference>
<evidence type="ECO:0000256" key="4">
    <source>
        <dbReference type="ARBA" id="ARBA00022692"/>
    </source>
</evidence>
<evidence type="ECO:0000313" key="9">
    <source>
        <dbReference type="EMBL" id="HIQ63803.1"/>
    </source>
</evidence>
<evidence type="ECO:0000256" key="7">
    <source>
        <dbReference type="RuleBase" id="RU363032"/>
    </source>
</evidence>
<dbReference type="PANTHER" id="PTHR30193">
    <property type="entry name" value="ABC TRANSPORTER PERMEASE PROTEIN"/>
    <property type="match status" value="1"/>
</dbReference>
<keyword evidence="2 7" id="KW-0813">Transport</keyword>
<dbReference type="InterPro" id="IPR000515">
    <property type="entry name" value="MetI-like"/>
</dbReference>
<feature type="transmembrane region" description="Helical" evidence="7">
    <location>
        <begin position="124"/>
        <end position="145"/>
    </location>
</feature>
<dbReference type="InterPro" id="IPR035906">
    <property type="entry name" value="MetI-like_sf"/>
</dbReference>
<reference evidence="9" key="1">
    <citation type="submission" date="2020-10" db="EMBL/GenBank/DDBJ databases">
        <authorList>
            <person name="Gilroy R."/>
        </authorList>
    </citation>
    <scope>NUCLEOTIDE SEQUENCE</scope>
    <source>
        <strain evidence="9">ChiHile30-977</strain>
    </source>
</reference>
<dbReference type="Gene3D" id="1.10.3720.10">
    <property type="entry name" value="MetI-like"/>
    <property type="match status" value="1"/>
</dbReference>
<dbReference type="GO" id="GO:0005886">
    <property type="term" value="C:plasma membrane"/>
    <property type="evidence" value="ECO:0007669"/>
    <property type="project" value="UniProtKB-SubCell"/>
</dbReference>
<dbReference type="GO" id="GO:0055085">
    <property type="term" value="P:transmembrane transport"/>
    <property type="evidence" value="ECO:0007669"/>
    <property type="project" value="InterPro"/>
</dbReference>
<sequence>MDQARSLGTRRGARQTALKRKEKLIQFLFAAPALIFFIVFIYYPILDLFRISFTDWNAVRTDIEYVGWKNYRWLFAGSGADNLAASLKVTILYTMGELACSLIGGLCLALLFNRMTRYFSVLRGLTVLPKYIAASSSAVVFVWMMNSRQGILTYVMDAIFSTGEIRWLNSMPLALVSLIIFAAWRGMGYAMIIYLSAMRSISQDYYEAAALDGANGVQRFFRITVPMLSPTILFLGVTSFLSSMKVYQSVDVLTEGGPYEATSVIVYWVYELAFRDFRMDRAATVGCVFFIILMILTVLTMKWS</sequence>
<dbReference type="AlphaFoldDB" id="A0A9D0YXL4"/>
<dbReference type="CDD" id="cd06261">
    <property type="entry name" value="TM_PBP2"/>
    <property type="match status" value="1"/>
</dbReference>
<dbReference type="EMBL" id="DVFI01000127">
    <property type="protein sequence ID" value="HIQ63803.1"/>
    <property type="molecule type" value="Genomic_DNA"/>
</dbReference>
<keyword evidence="5 7" id="KW-1133">Transmembrane helix</keyword>
<keyword evidence="3" id="KW-1003">Cell membrane</keyword>